<evidence type="ECO:0000256" key="1">
    <source>
        <dbReference type="SAM" id="Phobius"/>
    </source>
</evidence>
<keyword evidence="1" id="KW-0472">Membrane</keyword>
<dbReference type="SUPFAM" id="SSF47661">
    <property type="entry name" value="t-snare proteins"/>
    <property type="match status" value="1"/>
</dbReference>
<dbReference type="InterPro" id="IPR010989">
    <property type="entry name" value="SNARE"/>
</dbReference>
<organism evidence="2 3">
    <name type="scientific">Coemansia guatemalensis</name>
    <dbReference type="NCBI Taxonomy" id="2761395"/>
    <lineage>
        <taxon>Eukaryota</taxon>
        <taxon>Fungi</taxon>
        <taxon>Fungi incertae sedis</taxon>
        <taxon>Zoopagomycota</taxon>
        <taxon>Kickxellomycotina</taxon>
        <taxon>Kickxellomycetes</taxon>
        <taxon>Kickxellales</taxon>
        <taxon>Kickxellaceae</taxon>
        <taxon>Coemansia</taxon>
    </lineage>
</organism>
<keyword evidence="1" id="KW-1133">Transmembrane helix</keyword>
<proteinExistence type="predicted"/>
<dbReference type="OrthoDB" id="10255013at2759"/>
<dbReference type="GO" id="GO:0016020">
    <property type="term" value="C:membrane"/>
    <property type="evidence" value="ECO:0007669"/>
    <property type="project" value="InterPro"/>
</dbReference>
<dbReference type="Gene3D" id="1.20.58.70">
    <property type="match status" value="1"/>
</dbReference>
<feature type="transmembrane region" description="Helical" evidence="1">
    <location>
        <begin position="203"/>
        <end position="226"/>
    </location>
</feature>
<dbReference type="EMBL" id="JANBUO010000848">
    <property type="protein sequence ID" value="KAJ2801221.1"/>
    <property type="molecule type" value="Genomic_DNA"/>
</dbReference>
<keyword evidence="3" id="KW-1185">Reference proteome</keyword>
<keyword evidence="1" id="KW-0812">Transmembrane</keyword>
<protein>
    <recommendedName>
        <fullName evidence="4">t-SNARE coiled-coil homology domain-containing protein</fullName>
    </recommendedName>
</protein>
<sequence length="232" mass="26536">MYIRARCAGEHYSVSVNQSITNIMDNLQAAERAANNPSLTKSDREVRGERYLEIVNMFVCQINTYRKMEREQFTRSNDRLFRLATALCPEIAEKDIQQALDNGNLHDLLDSRGKGKCDSDKMQELFDDLLDRQYYAADIERTIDELSALYNEIVEMANCQHARLDALVVHLEWVDTKVYGDPSSCDEIKRECQTTTNKRRMSIWLNLAVLIILIVVVALGITLGVLKSQGKL</sequence>
<gene>
    <name evidence="2" type="ORF">H4R20_003761</name>
</gene>
<evidence type="ECO:0000313" key="3">
    <source>
        <dbReference type="Proteomes" id="UP001140094"/>
    </source>
</evidence>
<evidence type="ECO:0008006" key="4">
    <source>
        <dbReference type="Google" id="ProtNLM"/>
    </source>
</evidence>
<evidence type="ECO:0000313" key="2">
    <source>
        <dbReference type="EMBL" id="KAJ2801221.1"/>
    </source>
</evidence>
<accession>A0A9W8LTR9</accession>
<dbReference type="Proteomes" id="UP001140094">
    <property type="component" value="Unassembled WGS sequence"/>
</dbReference>
<dbReference type="AlphaFoldDB" id="A0A9W8LTR9"/>
<comment type="caution">
    <text evidence="2">The sequence shown here is derived from an EMBL/GenBank/DDBJ whole genome shotgun (WGS) entry which is preliminary data.</text>
</comment>
<dbReference type="GO" id="GO:0016192">
    <property type="term" value="P:vesicle-mediated transport"/>
    <property type="evidence" value="ECO:0007669"/>
    <property type="project" value="InterPro"/>
</dbReference>
<reference evidence="2" key="1">
    <citation type="submission" date="2022-07" db="EMBL/GenBank/DDBJ databases">
        <title>Phylogenomic reconstructions and comparative analyses of Kickxellomycotina fungi.</title>
        <authorList>
            <person name="Reynolds N.K."/>
            <person name="Stajich J.E."/>
            <person name="Barry K."/>
            <person name="Grigoriev I.V."/>
            <person name="Crous P."/>
            <person name="Smith M.E."/>
        </authorList>
    </citation>
    <scope>NUCLEOTIDE SEQUENCE</scope>
    <source>
        <strain evidence="2">NRRL 1565</strain>
    </source>
</reference>
<name>A0A9W8LTR9_9FUNG</name>